<feature type="domain" description="Peptidase M41" evidence="1">
    <location>
        <begin position="36"/>
        <end position="206"/>
    </location>
</feature>
<dbReference type="GO" id="GO:0006508">
    <property type="term" value="P:proteolysis"/>
    <property type="evidence" value="ECO:0007669"/>
    <property type="project" value="InterPro"/>
</dbReference>
<proteinExistence type="predicted"/>
<reference evidence="2" key="1">
    <citation type="submission" date="2024-06" db="EMBL/GenBank/DDBJ databases">
        <title>Methylostella associata gen. nov., sp. nov., a novel Ancalomicrobiaceae-affiliated facultatively methylotrophic bacteria that feed on methanotrophs of the genus Methylococcus.</title>
        <authorList>
            <person name="Saltykova V."/>
            <person name="Danilova O.V."/>
            <person name="Oshkin I.Y."/>
            <person name="Belova S.E."/>
            <person name="Pimenov N.V."/>
            <person name="Dedysh S.N."/>
        </authorList>
    </citation>
    <scope>NUCLEOTIDE SEQUENCE</scope>
    <source>
        <strain evidence="2">S20</strain>
    </source>
</reference>
<dbReference type="GO" id="GO:0004176">
    <property type="term" value="F:ATP-dependent peptidase activity"/>
    <property type="evidence" value="ECO:0007669"/>
    <property type="project" value="InterPro"/>
</dbReference>
<dbReference type="GO" id="GO:0005524">
    <property type="term" value="F:ATP binding"/>
    <property type="evidence" value="ECO:0007669"/>
    <property type="project" value="InterPro"/>
</dbReference>
<gene>
    <name evidence="2" type="ORF">ABS361_12810</name>
</gene>
<dbReference type="RefSeq" id="WP_407048090.1">
    <property type="nucleotide sequence ID" value="NZ_CP158568.1"/>
</dbReference>
<protein>
    <recommendedName>
        <fullName evidence="1">Peptidase M41 domain-containing protein</fullName>
    </recommendedName>
</protein>
<dbReference type="InterPro" id="IPR037219">
    <property type="entry name" value="Peptidase_M41-like"/>
</dbReference>
<organism evidence="2">
    <name type="scientific">Methyloraptor flagellatus</name>
    <dbReference type="NCBI Taxonomy" id="3162530"/>
    <lineage>
        <taxon>Bacteria</taxon>
        <taxon>Pseudomonadati</taxon>
        <taxon>Pseudomonadota</taxon>
        <taxon>Alphaproteobacteria</taxon>
        <taxon>Hyphomicrobiales</taxon>
        <taxon>Ancalomicrobiaceae</taxon>
        <taxon>Methyloraptor</taxon>
    </lineage>
</organism>
<dbReference type="Pfam" id="PF01434">
    <property type="entry name" value="Peptidase_M41"/>
    <property type="match status" value="1"/>
</dbReference>
<accession>A0AAU7X8L1</accession>
<evidence type="ECO:0000313" key="2">
    <source>
        <dbReference type="EMBL" id="XBY42988.1"/>
    </source>
</evidence>
<dbReference type="AlphaFoldDB" id="A0AAU7X8L1"/>
<dbReference type="PANTHER" id="PTHR23076:SF110">
    <property type="entry name" value="INACTIVE ATP-DEPENDENT ZINC METALLOPROTEASE FTSHI 3, CHLOROPLASTIC-RELATED"/>
    <property type="match status" value="1"/>
</dbReference>
<dbReference type="PANTHER" id="PTHR23076">
    <property type="entry name" value="METALLOPROTEASE M41 FTSH"/>
    <property type="match status" value="1"/>
</dbReference>
<dbReference type="KEGG" id="mflg:ABS361_12810"/>
<dbReference type="InterPro" id="IPR000642">
    <property type="entry name" value="Peptidase_M41"/>
</dbReference>
<dbReference type="EMBL" id="CP158568">
    <property type="protein sequence ID" value="XBY42988.1"/>
    <property type="molecule type" value="Genomic_DNA"/>
</dbReference>
<dbReference type="Gene3D" id="1.20.58.760">
    <property type="entry name" value="Peptidase M41"/>
    <property type="match status" value="1"/>
</dbReference>
<sequence length="207" mass="22518">MDWVRQARRTARAAGRPMILEDLESAAIPNFFRDTASARRAAIHEAGHAVAGIVTGARVESVSLGSAGTAGGRTRLRYDDVHFQLRDDLVGRILTLLAGRAAEQVVIGSVSTGAGGSDESDLAHATREMESMWARFGFGADLLYQPAVRATGLLEDPVVRREIADELSAHYRRALELVAEHRDAIERIADALIARRFLTGDEVSRLM</sequence>
<dbReference type="SUPFAM" id="SSF140990">
    <property type="entry name" value="FtsH protease domain-like"/>
    <property type="match status" value="1"/>
</dbReference>
<dbReference type="GO" id="GO:0004222">
    <property type="term" value="F:metalloendopeptidase activity"/>
    <property type="evidence" value="ECO:0007669"/>
    <property type="project" value="InterPro"/>
</dbReference>
<evidence type="ECO:0000259" key="1">
    <source>
        <dbReference type="Pfam" id="PF01434"/>
    </source>
</evidence>
<name>A0AAU7X8L1_9HYPH</name>